<reference evidence="2 3" key="1">
    <citation type="submission" date="2020-06" db="EMBL/GenBank/DDBJ databases">
        <title>Transcriptomic and genomic resources for Thalictrum thalictroides and T. hernandezii: Facilitating candidate gene discovery in an emerging model plant lineage.</title>
        <authorList>
            <person name="Arias T."/>
            <person name="Riano-Pachon D.M."/>
            <person name="Di Stilio V.S."/>
        </authorList>
    </citation>
    <scope>NUCLEOTIDE SEQUENCE [LARGE SCALE GENOMIC DNA]</scope>
    <source>
        <strain evidence="3">cv. WT478/WT964</strain>
        <tissue evidence="2">Leaves</tissue>
    </source>
</reference>
<feature type="non-terminal residue" evidence="2">
    <location>
        <position position="1"/>
    </location>
</feature>
<organism evidence="2 3">
    <name type="scientific">Thalictrum thalictroides</name>
    <name type="common">Rue-anemone</name>
    <name type="synonym">Anemone thalictroides</name>
    <dbReference type="NCBI Taxonomy" id="46969"/>
    <lineage>
        <taxon>Eukaryota</taxon>
        <taxon>Viridiplantae</taxon>
        <taxon>Streptophyta</taxon>
        <taxon>Embryophyta</taxon>
        <taxon>Tracheophyta</taxon>
        <taxon>Spermatophyta</taxon>
        <taxon>Magnoliopsida</taxon>
        <taxon>Ranunculales</taxon>
        <taxon>Ranunculaceae</taxon>
        <taxon>Thalictroideae</taxon>
        <taxon>Thalictrum</taxon>
    </lineage>
</organism>
<dbReference type="AlphaFoldDB" id="A0A7J6WLI4"/>
<dbReference type="EMBL" id="JABWDY010014685">
    <property type="protein sequence ID" value="KAF5197450.1"/>
    <property type="molecule type" value="Genomic_DNA"/>
</dbReference>
<keyword evidence="1" id="KW-0812">Transmembrane</keyword>
<evidence type="ECO:0000313" key="2">
    <source>
        <dbReference type="EMBL" id="KAF5197450.1"/>
    </source>
</evidence>
<gene>
    <name evidence="2" type="ORF">FRX31_012963</name>
</gene>
<evidence type="ECO:0000256" key="1">
    <source>
        <dbReference type="SAM" id="Phobius"/>
    </source>
</evidence>
<proteinExistence type="predicted"/>
<evidence type="ECO:0000313" key="3">
    <source>
        <dbReference type="Proteomes" id="UP000554482"/>
    </source>
</evidence>
<dbReference type="OrthoDB" id="783284at2759"/>
<accession>A0A7J6WLI4</accession>
<feature type="transmembrane region" description="Helical" evidence="1">
    <location>
        <begin position="75"/>
        <end position="101"/>
    </location>
</feature>
<dbReference type="Proteomes" id="UP000554482">
    <property type="component" value="Unassembled WGS sequence"/>
</dbReference>
<name>A0A7J6WLI4_THATH</name>
<comment type="caution">
    <text evidence="2">The sequence shown here is derived from an EMBL/GenBank/DDBJ whole genome shotgun (WGS) entry which is preliminary data.</text>
</comment>
<sequence>KKNPIEFKGLGRKVYGIELKERAKEERRNGESVESLLWRKSLYTVFANLREGDIVEKKSEGSEADGSQGPPVLTILAGFMVLFLIFWIVGSIVMWLVGLIVNVPLPK</sequence>
<keyword evidence="1" id="KW-1133">Transmembrane helix</keyword>
<protein>
    <submittedName>
        <fullName evidence="2">Uncharacterized protein</fullName>
    </submittedName>
</protein>
<keyword evidence="3" id="KW-1185">Reference proteome</keyword>
<keyword evidence="1" id="KW-0472">Membrane</keyword>